<organism evidence="2 3">
    <name type="scientific">Undibacterium piscinae</name>
    <dbReference type="NCBI Taxonomy" id="2495591"/>
    <lineage>
        <taxon>Bacteria</taxon>
        <taxon>Pseudomonadati</taxon>
        <taxon>Pseudomonadota</taxon>
        <taxon>Betaproteobacteria</taxon>
        <taxon>Burkholderiales</taxon>
        <taxon>Oxalobacteraceae</taxon>
        <taxon>Undibacterium</taxon>
    </lineage>
</organism>
<protein>
    <submittedName>
        <fullName evidence="2">DUF4410 domain-containing protein</fullName>
    </submittedName>
</protein>
<dbReference type="KEGG" id="upi:EJG51_009815"/>
<evidence type="ECO:0000313" key="3">
    <source>
        <dbReference type="Proteomes" id="UP000274350"/>
    </source>
</evidence>
<proteinExistence type="predicted"/>
<gene>
    <name evidence="2" type="ORF">EJG51_009815</name>
</gene>
<keyword evidence="1" id="KW-0732">Signal</keyword>
<dbReference type="AlphaFoldDB" id="A0A6M4A5W2"/>
<accession>A0A6M4A5W2</accession>
<dbReference type="Proteomes" id="UP000274350">
    <property type="component" value="Chromosome"/>
</dbReference>
<feature type="chain" id="PRO_5026816091" evidence="1">
    <location>
        <begin position="21"/>
        <end position="291"/>
    </location>
</feature>
<evidence type="ECO:0000256" key="1">
    <source>
        <dbReference type="SAM" id="SignalP"/>
    </source>
</evidence>
<dbReference type="PROSITE" id="PS51257">
    <property type="entry name" value="PROKAR_LIPOPROTEIN"/>
    <property type="match status" value="1"/>
</dbReference>
<keyword evidence="3" id="KW-1185">Reference proteome</keyword>
<evidence type="ECO:0000313" key="2">
    <source>
        <dbReference type="EMBL" id="QJQ06100.1"/>
    </source>
</evidence>
<dbReference type="EMBL" id="CP051152">
    <property type="protein sequence ID" value="QJQ06100.1"/>
    <property type="molecule type" value="Genomic_DNA"/>
</dbReference>
<reference evidence="2 3" key="1">
    <citation type="journal article" date="2019" name="Int. J. Syst. Evol. Microbiol.">
        <title>Undibacterium piscinae sp. nov., isolated from Korean shiner intestine.</title>
        <authorList>
            <person name="Lee S.Y."/>
            <person name="Kang W."/>
            <person name="Kim P.S."/>
            <person name="Kim H.S."/>
            <person name="Sung H."/>
            <person name="Shin N.R."/>
            <person name="Whon T.W."/>
            <person name="Yun J.H."/>
            <person name="Lee J.Y."/>
            <person name="Lee J.Y."/>
            <person name="Jung M.J."/>
            <person name="Jeong Y.S."/>
            <person name="Tak E.J."/>
            <person name="Han J.E."/>
            <person name="Hyun D.W."/>
            <person name="Kang M.S."/>
            <person name="Lee K.E."/>
            <person name="Lee B.H."/>
            <person name="Bae J.W."/>
        </authorList>
    </citation>
    <scope>NUCLEOTIDE SEQUENCE [LARGE SCALE GENOMIC DNA]</scope>
    <source>
        <strain evidence="2 3">S11R28</strain>
    </source>
</reference>
<sequence length="291" mass="30638">MLKSVKMALVAFSIILTGCAATVTKPTETKDSTANPPANVARLQIPAASAQKIVMIVKGSPAVSATSDWQAFREEWRAGMSAAALSKGLAFSLYEGDALPASETGTLIGVKINDYRYVSQGGRIFLGIMTGNAFLDADVEFIDLQSRRIVGTRKYNTTSSAWEGIFFAVTDKQVQLVSNEIVTEVINGRSGAGAVASSNNAIANYSTAPAATAAPAYSGSQTAMENIQTIEFRTGVSSVTVEKMANKAGCFGGKGAGLVTPKGVTEVYRMACDGGKNFVAKCEMRQCKVIR</sequence>
<feature type="signal peptide" evidence="1">
    <location>
        <begin position="1"/>
        <end position="20"/>
    </location>
</feature>
<name>A0A6M4A5W2_9BURK</name>